<feature type="region of interest" description="Disordered" evidence="1">
    <location>
        <begin position="298"/>
        <end position="321"/>
    </location>
</feature>
<dbReference type="PANTHER" id="PTHR40094">
    <property type="entry name" value="ALPHA-2-MACROGLOBULIN HOMOLOG"/>
    <property type="match status" value="1"/>
</dbReference>
<sequence>MQPKFTYAIIVSFLLICSAAIAQRPLTNSRQSSYYTYIYKVSDADMLGYYQSPGKVFDDKVLKNPVDSFLTDKHWKNTLPAGNYVKAYANENSLKYSLIENHSAFLKLFTSTYEHRFALTDKQGNYLSNIKVLLNGKELPYDAASNTWYFKHPKSTITLQAEHKGVTNFFSVRPDANYYNGSFIHRLKTAWYRFKNIFRHHNNRYKPSPYGGFMVFNKPVYKPRDTVKFKAFIFYQKNKKPAAQKQLLVKLAGNGGTKKLGMVTAYRPGAFEYSFILTDSLDLSLDNNYTVLLVDPAKQPQKKAGDDDDDDDEENNAAEMQENKSVLYTGRFKYEEYELKSINFTIRTDKKEHSPGNPLSVYLKAVDENGLPVADGRVLLNLRTRNVSNYKINHQFVPDTLWTHKIDLEPVGETKILIPDSIFPKADVRYEIGAQFLNADNEPQYKEASAEFNCERFTLSTEEVNDSLKINHLEFGKPYKTKGIVSSINADGDTLTKQSITLPGFVLINPNAAEYNIETDSTDTDVDLKRSEGNISASSERTKDSVYLSVANPRKLHFFYSVFAGNKLIDGGQATELFYKKALPSSVPVIFSINYIWAGVVRTENVCPAYRPDLLNIAVNQPVTVYPGQKVKTDIVVTDATGKPVVNTDVTAWALTKKFEYREPYVPYVGKPTFYPEPKKPIRKKDTGFEGNIKLNWQRWALEAGLDSIAYYQFTHPKGNVYRIEEPGIDTITQVAPFVVKDGNILPVHVLYIDHVPVYFSQAQQLQPYSFKVSPGYHFISIRTAKLDLSMDSVWVPRSKKLILSINGNTWPSQPVADSLPVAEANNINKYMIGVVNNFGIKQTRISQADRLYVLNPSGVAGNIVLAGPLAPAFTLFERKDEKPTLFTAEANYTYLFEPGLITQKDIKTPYPFSRNLSHITGATNYRQYVISNNAADSLWQNLLDQRANTSQLFNNPSPATRQTGELEFKRMVKENENPILIKNIIFYRYDDPDYLQVFPGNRQRFGQLDQGKYRVFFLLKGDTYTIKENIEIKPHGTNHYDIAISPEHARDSVSIKISNTINGRSGTIYQFNDNEIQNDALRLKEAFNDKYLAANGFTALVSGKIVDNGDKQPLVGVLIKIKGTNIATMTDLNGTFRLYGPPRGKLVIAYIGYHTQEITYNAGTGLYVKMIAAANHLTEVVVVGYGTTRRMSMTGSVSSISLNNALAGKVAGLQVRSPDYALGRNTQVMLRGASGFAGGQAALYVVNGEIVKDLKGIDPAMISDVTILKDAAATALYGSRAANGVIIVSTKTKTATEERSTESPLGEGAQTLRKNFSDYAHWQPKLITDDNGKASFTSTFPDDITNWRTYVVAINGHRQSGFSEKQVKSFKPLSANFIAPQFAVEGDEMQLIGKVMNYASTPALVSRAFKYNGKVITQGDLQVVNAKIDTLAITASATDSLEFEYSIKRDNGYFDGEQRKIPVIKQGTQETKGIFEAMDRDTTVNLKFDPTMGPVTFRAEASALPALAEEAKRLREYKYLCNEQLASKLKGLLSEKRIKTFLGEPFKYERNITEVIKKLQQNRKTNGTWGWWANTDDELWISLHAVEALTEAQKMGYAVDLNKKKLTDYLVYQLESYRGEDKLTCLQLLHQMGAKVDYNKYLGVIDADYKKQKDVSTYARLKLMRLKQQTGLSIKTDSLIRTAHKTMFGNMYWGEESYRFFDNAIQLSAIAYNIIKAESKHPEVLAKIRGYFLEQRKQGEWRNTYESALILETLLPDLLLKDAQIKPAVLTLKGSITETITAFPYTTTLKDNTVSVSKTGSLPVYITGYQQFWNNKPEKVSKDFKVDTWFERKGDKVTKLKGGEAVELKAEVTAKGDADFVMVEIPIPAGCSYESKDQQWSNNEVHREFFKEKVSIFCRKLKQGTYTFTVKLMPRYSGNYTLNPAKAEQMYFPVFYGREVMKKVVVQ</sequence>
<keyword evidence="2" id="KW-0732">Signal</keyword>
<dbReference type="SUPFAM" id="SSF56935">
    <property type="entry name" value="Porins"/>
    <property type="match status" value="1"/>
</dbReference>
<dbReference type="InterPro" id="IPR041246">
    <property type="entry name" value="Bact_MG10"/>
</dbReference>
<dbReference type="CDD" id="cd00688">
    <property type="entry name" value="ISOPREN_C2_like"/>
    <property type="match status" value="1"/>
</dbReference>
<evidence type="ECO:0000256" key="1">
    <source>
        <dbReference type="SAM" id="MobiDB-lite"/>
    </source>
</evidence>
<dbReference type="Gene3D" id="2.170.130.10">
    <property type="entry name" value="TonB-dependent receptor, plug domain"/>
    <property type="match status" value="1"/>
</dbReference>
<reference evidence="4 5" key="1">
    <citation type="submission" date="2016-07" db="EMBL/GenBank/DDBJ databases">
        <title>Genomic analysis of zinc-resistant bacterium Mucilaginibacter pedocola TBZ30.</title>
        <authorList>
            <person name="Huang J."/>
            <person name="Tang J."/>
        </authorList>
    </citation>
    <scope>NUCLEOTIDE SEQUENCE [LARGE SCALE GENOMIC DNA]</scope>
    <source>
        <strain evidence="4 5">TBZ30</strain>
    </source>
</reference>
<evidence type="ECO:0000256" key="2">
    <source>
        <dbReference type="SAM" id="SignalP"/>
    </source>
</evidence>
<dbReference type="Pfam" id="PF00207">
    <property type="entry name" value="A2M"/>
    <property type="match status" value="1"/>
</dbReference>
<dbReference type="Pfam" id="PF17973">
    <property type="entry name" value="bMG10"/>
    <property type="match status" value="1"/>
</dbReference>
<protein>
    <recommendedName>
        <fullName evidence="3">Alpha-2-macroglobulin domain-containing protein</fullName>
    </recommendedName>
</protein>
<dbReference type="Gene3D" id="2.20.130.20">
    <property type="match status" value="1"/>
</dbReference>
<dbReference type="OrthoDB" id="9767116at2"/>
<dbReference type="SUPFAM" id="SSF48239">
    <property type="entry name" value="Terpenoid cyclases/Protein prenyltransferases"/>
    <property type="match status" value="1"/>
</dbReference>
<dbReference type="EMBL" id="MBTF01000038">
    <property type="protein sequence ID" value="OOQ56832.1"/>
    <property type="molecule type" value="Genomic_DNA"/>
</dbReference>
<dbReference type="InterPro" id="IPR051802">
    <property type="entry name" value="YfhM-like"/>
</dbReference>
<dbReference type="SUPFAM" id="SSF49464">
    <property type="entry name" value="Carboxypeptidase regulatory domain-like"/>
    <property type="match status" value="1"/>
</dbReference>
<proteinExistence type="predicted"/>
<dbReference type="Gene3D" id="1.50.10.20">
    <property type="match status" value="1"/>
</dbReference>
<dbReference type="STRING" id="1792845.BC343_17785"/>
<dbReference type="Pfam" id="PF07715">
    <property type="entry name" value="Plug"/>
    <property type="match status" value="1"/>
</dbReference>
<dbReference type="InterPro" id="IPR012910">
    <property type="entry name" value="Plug_dom"/>
</dbReference>
<feature type="signal peptide" evidence="2">
    <location>
        <begin position="1"/>
        <end position="22"/>
    </location>
</feature>
<organism evidence="4 5">
    <name type="scientific">Mucilaginibacter pedocola</name>
    <dbReference type="NCBI Taxonomy" id="1792845"/>
    <lineage>
        <taxon>Bacteria</taxon>
        <taxon>Pseudomonadati</taxon>
        <taxon>Bacteroidota</taxon>
        <taxon>Sphingobacteriia</taxon>
        <taxon>Sphingobacteriales</taxon>
        <taxon>Sphingobacteriaceae</taxon>
        <taxon>Mucilaginibacter</taxon>
    </lineage>
</organism>
<name>A0A1S9P797_9SPHI</name>
<feature type="domain" description="Alpha-2-macroglobulin" evidence="3">
    <location>
        <begin position="1321"/>
        <end position="1410"/>
    </location>
</feature>
<comment type="caution">
    <text evidence="4">The sequence shown here is derived from an EMBL/GenBank/DDBJ whole genome shotgun (WGS) entry which is preliminary data.</text>
</comment>
<gene>
    <name evidence="4" type="ORF">BC343_17785</name>
</gene>
<evidence type="ECO:0000313" key="5">
    <source>
        <dbReference type="Proteomes" id="UP000189739"/>
    </source>
</evidence>
<dbReference type="InterPro" id="IPR023997">
    <property type="entry name" value="TonB-dep_OMP_SusC/RagA_CS"/>
</dbReference>
<dbReference type="InterPro" id="IPR008930">
    <property type="entry name" value="Terpenoid_cyclase/PrenylTrfase"/>
</dbReference>
<accession>A0A1S9P797</accession>
<dbReference type="Gene3D" id="2.60.40.1120">
    <property type="entry name" value="Carboxypeptidase-like, regulatory domain"/>
    <property type="match status" value="1"/>
</dbReference>
<dbReference type="SMART" id="SM01360">
    <property type="entry name" value="A2M"/>
    <property type="match status" value="1"/>
</dbReference>
<dbReference type="GO" id="GO:0004866">
    <property type="term" value="F:endopeptidase inhibitor activity"/>
    <property type="evidence" value="ECO:0007669"/>
    <property type="project" value="InterPro"/>
</dbReference>
<dbReference type="PANTHER" id="PTHR40094:SF1">
    <property type="entry name" value="UBIQUITIN DOMAIN-CONTAINING PROTEIN"/>
    <property type="match status" value="1"/>
</dbReference>
<dbReference type="InterPro" id="IPR037066">
    <property type="entry name" value="Plug_dom_sf"/>
</dbReference>
<keyword evidence="5" id="KW-1185">Reference proteome</keyword>
<dbReference type="Proteomes" id="UP000189739">
    <property type="component" value="Unassembled WGS sequence"/>
</dbReference>
<evidence type="ECO:0000259" key="3">
    <source>
        <dbReference type="SMART" id="SM01360"/>
    </source>
</evidence>
<dbReference type="Pfam" id="PF13715">
    <property type="entry name" value="CarbopepD_reg_2"/>
    <property type="match status" value="1"/>
</dbReference>
<evidence type="ECO:0000313" key="4">
    <source>
        <dbReference type="EMBL" id="OOQ56832.1"/>
    </source>
</evidence>
<feature type="chain" id="PRO_5013182108" description="Alpha-2-macroglobulin domain-containing protein" evidence="2">
    <location>
        <begin position="23"/>
        <end position="1948"/>
    </location>
</feature>
<dbReference type="NCBIfam" id="TIGR04057">
    <property type="entry name" value="SusC_RagA_signa"/>
    <property type="match status" value="1"/>
</dbReference>
<feature type="compositionally biased region" description="Acidic residues" evidence="1">
    <location>
        <begin position="306"/>
        <end position="316"/>
    </location>
</feature>
<dbReference type="InterPro" id="IPR001599">
    <property type="entry name" value="Macroglobln_a2"/>
</dbReference>
<dbReference type="InterPro" id="IPR008969">
    <property type="entry name" value="CarboxyPept-like_regulatory"/>
</dbReference>
<dbReference type="RefSeq" id="WP_078351248.1">
    <property type="nucleotide sequence ID" value="NZ_MBTF01000038.1"/>
</dbReference>